<dbReference type="EMBL" id="CP134185">
    <property type="protein sequence ID" value="WPA98205.1"/>
    <property type="molecule type" value="Genomic_DNA"/>
</dbReference>
<proteinExistence type="predicted"/>
<keyword evidence="4" id="KW-1185">Reference proteome</keyword>
<evidence type="ECO:0000313" key="3">
    <source>
        <dbReference type="Proteomes" id="UP000230605"/>
    </source>
</evidence>
<reference evidence="1 3" key="1">
    <citation type="submission" date="2015-10" db="EMBL/GenBank/DDBJ databases">
        <title>The cercosporin biosynthetic gene cluster was horizontally transferred to several fungal lineages and shown to be expanded in Cercospora beticola based on microsynteny with recipient genomes.</title>
        <authorList>
            <person name="De Jonge R."/>
            <person name="Ebert M.K."/>
            <person name="Suttle J.C."/>
            <person name="Jurick Ii W.M."/>
            <person name="Secor G.A."/>
            <person name="Thomma B.P."/>
            <person name="Van De Peer Y."/>
            <person name="Bolton M.D."/>
        </authorList>
    </citation>
    <scope>NUCLEOTIDE SEQUENCE [LARGE SCALE GENOMIC DNA]</scope>
    <source>
        <strain evidence="1 3">09-40</strain>
    </source>
</reference>
<organism evidence="1 3">
    <name type="scientific">Cercospora beticola</name>
    <name type="common">Sugarbeet leaf spot fungus</name>
    <dbReference type="NCBI Taxonomy" id="122368"/>
    <lineage>
        <taxon>Eukaryota</taxon>
        <taxon>Fungi</taxon>
        <taxon>Dikarya</taxon>
        <taxon>Ascomycota</taxon>
        <taxon>Pezizomycotina</taxon>
        <taxon>Dothideomycetes</taxon>
        <taxon>Dothideomycetidae</taxon>
        <taxon>Mycosphaerellales</taxon>
        <taxon>Mycosphaerellaceae</taxon>
        <taxon>Cercospora</taxon>
    </lineage>
</organism>
<dbReference type="EMBL" id="LKMD01000102">
    <property type="protein sequence ID" value="PIA97521.1"/>
    <property type="molecule type" value="Genomic_DNA"/>
</dbReference>
<dbReference type="Proteomes" id="UP000230605">
    <property type="component" value="Chromosome 2"/>
</dbReference>
<protein>
    <submittedName>
        <fullName evidence="1">Uncharacterized protein</fullName>
    </submittedName>
</protein>
<evidence type="ECO:0000313" key="1">
    <source>
        <dbReference type="EMBL" id="PIA97521.1"/>
    </source>
</evidence>
<name>A0A2G5HYE8_CERBT</name>
<sequence>MLSFEHRLAPLGYTRVAYGVVGDLVAYKFFHGPLPKLEFNLAAFVEDLTTHINELGLGDYLCLLLREDTPLNGVEFDLGEVGTVLIPEAAAKYGQLTHTTAWAFGTNDKGITTLKGQTKHANTTKGTHRVFVDSKADTQPALVNFLRQDSLVPPNPLVPFSGSIQSWDCVDVDRAAP</sequence>
<dbReference type="OrthoDB" id="3866936at2759"/>
<evidence type="ECO:0000313" key="4">
    <source>
        <dbReference type="Proteomes" id="UP001302367"/>
    </source>
</evidence>
<reference evidence="2 4" key="2">
    <citation type="submission" date="2023-09" db="EMBL/GenBank/DDBJ databases">
        <title>Complete-Gapless Cercospora beticola genome.</title>
        <authorList>
            <person name="Wyatt N.A."/>
            <person name="Spanner R.E."/>
            <person name="Bolton M.D."/>
        </authorList>
    </citation>
    <scope>NUCLEOTIDE SEQUENCE [LARGE SCALE GENOMIC DNA]</scope>
    <source>
        <strain evidence="2">Cb09-40</strain>
    </source>
</reference>
<dbReference type="Proteomes" id="UP001302367">
    <property type="component" value="Chromosome 2"/>
</dbReference>
<dbReference type="AlphaFoldDB" id="A0A2G5HYE8"/>
<gene>
    <name evidence="1" type="ORF">CB0940_05638</name>
    <name evidence="2" type="ORF">RHO25_002817</name>
</gene>
<accession>A0A2G5HYE8</accession>
<evidence type="ECO:0000313" key="2">
    <source>
        <dbReference type="EMBL" id="WPA98205.1"/>
    </source>
</evidence>